<keyword evidence="4" id="KW-1185">Reference proteome</keyword>
<evidence type="ECO:0000256" key="1">
    <source>
        <dbReference type="SAM" id="SignalP"/>
    </source>
</evidence>
<dbReference type="InterPro" id="IPR046158">
    <property type="entry name" value="DUF6160"/>
</dbReference>
<reference evidence="3 4" key="1">
    <citation type="submission" date="2012-09" db="EMBL/GenBank/DDBJ databases">
        <title>Genome Sequence of alkane-degrading Bacterium Alcanivorax jadensis T9.</title>
        <authorList>
            <person name="Lai Q."/>
            <person name="Shao Z."/>
        </authorList>
    </citation>
    <scope>NUCLEOTIDE SEQUENCE [LARGE SCALE GENOMIC DNA]</scope>
    <source>
        <strain evidence="3 4">T9</strain>
    </source>
</reference>
<name>A0ABR4WGV0_9GAMM</name>
<organism evidence="3 4">
    <name type="scientific">Alcanivorax jadensis T9</name>
    <dbReference type="NCBI Taxonomy" id="1177181"/>
    <lineage>
        <taxon>Bacteria</taxon>
        <taxon>Pseudomonadati</taxon>
        <taxon>Pseudomonadota</taxon>
        <taxon>Gammaproteobacteria</taxon>
        <taxon>Oceanospirillales</taxon>
        <taxon>Alcanivoracaceae</taxon>
        <taxon>Alcanivorax</taxon>
    </lineage>
</organism>
<accession>A0ABR4WGV0</accession>
<feature type="chain" id="PRO_5046813762" description="DUF6160 domain-containing protein" evidence="1">
    <location>
        <begin position="24"/>
        <end position="286"/>
    </location>
</feature>
<protein>
    <recommendedName>
        <fullName evidence="2">DUF6160 domain-containing protein</fullName>
    </recommendedName>
</protein>
<dbReference type="RefSeq" id="WP_035244299.1">
    <property type="nucleotide sequence ID" value="NZ_ARXU01000001.1"/>
</dbReference>
<sequence length="286" mass="28235">MKFKKLALAAAVAALPATGFSMEAMEDSALSSVTGQDGITIGLNTALSAELRIHDADGFVDPAGVTANDRTDSAALIFQDFAITAIGGGAAQIDLEIDAGTNAGNDPTLNINVDLANGIDVNMGDLDVADSGRTTASTISAGWTVGTSVGTNRVDSVISLGSLTLGAGTSLNIQLGNEAQGDMIAIDTTISNGISISGFAINDADSGGGITQDVSIVDNGGTDLTVATGINVDADSLNIGLAGIGNGGGMDVRLANLNIGDGSGGNVGDIELVGLQLTGSLEISGH</sequence>
<dbReference type="EMBL" id="ARXU01000001">
    <property type="protein sequence ID" value="KGD62843.1"/>
    <property type="molecule type" value="Genomic_DNA"/>
</dbReference>
<proteinExistence type="predicted"/>
<feature type="signal peptide" evidence="1">
    <location>
        <begin position="1"/>
        <end position="23"/>
    </location>
</feature>
<feature type="domain" description="DUF6160" evidence="2">
    <location>
        <begin position="3"/>
        <end position="70"/>
    </location>
</feature>
<evidence type="ECO:0000259" key="2">
    <source>
        <dbReference type="Pfam" id="PF19657"/>
    </source>
</evidence>
<gene>
    <name evidence="3" type="ORF">T9A_00163</name>
</gene>
<evidence type="ECO:0000313" key="4">
    <source>
        <dbReference type="Proteomes" id="UP000029443"/>
    </source>
</evidence>
<dbReference type="Pfam" id="PF19657">
    <property type="entry name" value="DUF6160"/>
    <property type="match status" value="1"/>
</dbReference>
<evidence type="ECO:0000313" key="3">
    <source>
        <dbReference type="EMBL" id="KGD62843.1"/>
    </source>
</evidence>
<comment type="caution">
    <text evidence="3">The sequence shown here is derived from an EMBL/GenBank/DDBJ whole genome shotgun (WGS) entry which is preliminary data.</text>
</comment>
<dbReference type="Proteomes" id="UP000029443">
    <property type="component" value="Unassembled WGS sequence"/>
</dbReference>
<keyword evidence="1" id="KW-0732">Signal</keyword>